<dbReference type="Pfam" id="PF22645">
    <property type="entry name" value="GKRP_SIS_N"/>
    <property type="match status" value="1"/>
</dbReference>
<reference evidence="5 6" key="1">
    <citation type="journal article" date="2014" name="Int. J. Syst. Evol. Microbiol.">
        <title>Complete genome sequence of Corynebacterium casei LMG S-19264T (=DSM 44701T), isolated from a smear-ripened cheese.</title>
        <authorList>
            <consortium name="US DOE Joint Genome Institute (JGI-PGF)"/>
            <person name="Walter F."/>
            <person name="Albersmeier A."/>
            <person name="Kalinowski J."/>
            <person name="Ruckert C."/>
        </authorList>
    </citation>
    <scope>NUCLEOTIDE SEQUENCE [LARGE SCALE GENOMIC DNA]</scope>
    <source>
        <strain evidence="5 6">CGMCC 1.15896</strain>
    </source>
</reference>
<dbReference type="CDD" id="cd05007">
    <property type="entry name" value="SIS_Etherase"/>
    <property type="match status" value="1"/>
</dbReference>
<dbReference type="NCBIfam" id="NF003915">
    <property type="entry name" value="PRK05441.1"/>
    <property type="match status" value="1"/>
</dbReference>
<keyword evidence="3" id="KW-0812">Transmembrane</keyword>
<dbReference type="GO" id="GO:0016803">
    <property type="term" value="F:ether hydrolase activity"/>
    <property type="evidence" value="ECO:0007669"/>
    <property type="project" value="TreeGrafter"/>
</dbReference>
<dbReference type="InterPro" id="IPR005486">
    <property type="entry name" value="Glucokinase_regulatory_CS"/>
</dbReference>
<dbReference type="Gene3D" id="3.40.50.10490">
    <property type="entry name" value="Glucose-6-phosphate isomerase like protein, domain 1"/>
    <property type="match status" value="1"/>
</dbReference>
<accession>A0A916R619</accession>
<dbReference type="GO" id="GO:0097367">
    <property type="term" value="F:carbohydrate derivative binding"/>
    <property type="evidence" value="ECO:0007669"/>
    <property type="project" value="InterPro"/>
</dbReference>
<evidence type="ECO:0000259" key="4">
    <source>
        <dbReference type="PROSITE" id="PS51464"/>
    </source>
</evidence>
<keyword evidence="6" id="KW-1185">Reference proteome</keyword>
<dbReference type="PANTHER" id="PTHR10088">
    <property type="entry name" value="GLUCOKINASE REGULATORY PROTEIN"/>
    <property type="match status" value="1"/>
</dbReference>
<gene>
    <name evidence="5" type="ORF">GCM10011499_02440</name>
</gene>
<dbReference type="PROSITE" id="PS01272">
    <property type="entry name" value="GCKR"/>
    <property type="match status" value="1"/>
</dbReference>
<dbReference type="InterPro" id="IPR001347">
    <property type="entry name" value="SIS_dom"/>
</dbReference>
<organism evidence="5 6">
    <name type="scientific">Pelagibacterium lentulum</name>
    <dbReference type="NCBI Taxonomy" id="2029865"/>
    <lineage>
        <taxon>Bacteria</taxon>
        <taxon>Pseudomonadati</taxon>
        <taxon>Pseudomonadota</taxon>
        <taxon>Alphaproteobacteria</taxon>
        <taxon>Hyphomicrobiales</taxon>
        <taxon>Devosiaceae</taxon>
        <taxon>Pelagibacterium</taxon>
    </lineage>
</organism>
<dbReference type="InterPro" id="IPR040190">
    <property type="entry name" value="MURQ/GCKR"/>
</dbReference>
<dbReference type="InterPro" id="IPR005488">
    <property type="entry name" value="Etherase_MurQ"/>
</dbReference>
<keyword evidence="3" id="KW-0472">Membrane</keyword>
<dbReference type="PROSITE" id="PS51464">
    <property type="entry name" value="SIS"/>
    <property type="match status" value="1"/>
</dbReference>
<proteinExistence type="predicted"/>
<evidence type="ECO:0000313" key="6">
    <source>
        <dbReference type="Proteomes" id="UP000596977"/>
    </source>
</evidence>
<keyword evidence="1" id="KW-0456">Lyase</keyword>
<evidence type="ECO:0000313" key="5">
    <source>
        <dbReference type="EMBL" id="GGA36639.1"/>
    </source>
</evidence>
<comment type="caution">
    <text evidence="5">The sequence shown here is derived from an EMBL/GenBank/DDBJ whole genome shotgun (WGS) entry which is preliminary data.</text>
</comment>
<keyword evidence="3" id="KW-1133">Transmembrane helix</keyword>
<dbReference type="GO" id="GO:0009254">
    <property type="term" value="P:peptidoglycan turnover"/>
    <property type="evidence" value="ECO:0007669"/>
    <property type="project" value="TreeGrafter"/>
</dbReference>
<dbReference type="GO" id="GO:0046348">
    <property type="term" value="P:amino sugar catabolic process"/>
    <property type="evidence" value="ECO:0007669"/>
    <property type="project" value="InterPro"/>
</dbReference>
<evidence type="ECO:0000256" key="2">
    <source>
        <dbReference type="ARBA" id="ARBA00023277"/>
    </source>
</evidence>
<feature type="domain" description="SIS" evidence="4">
    <location>
        <begin position="51"/>
        <end position="214"/>
    </location>
</feature>
<feature type="transmembrane region" description="Helical" evidence="3">
    <location>
        <begin position="199"/>
        <end position="216"/>
    </location>
</feature>
<dbReference type="InterPro" id="IPR046348">
    <property type="entry name" value="SIS_dom_sf"/>
</dbReference>
<dbReference type="NCBIfam" id="NF009222">
    <property type="entry name" value="PRK12570.1"/>
    <property type="match status" value="1"/>
</dbReference>
<dbReference type="Gene3D" id="1.10.8.1080">
    <property type="match status" value="1"/>
</dbReference>
<protein>
    <submittedName>
        <fullName evidence="5">N-acetylmuramic acid 6-phosphate etherase</fullName>
    </submittedName>
</protein>
<name>A0A916R619_9HYPH</name>
<dbReference type="AlphaFoldDB" id="A0A916R619"/>
<dbReference type="RefSeq" id="WP_127070620.1">
    <property type="nucleotide sequence ID" value="NZ_BMKB01000001.1"/>
</dbReference>
<dbReference type="EMBL" id="BMKB01000001">
    <property type="protein sequence ID" value="GGA36639.1"/>
    <property type="molecule type" value="Genomic_DNA"/>
</dbReference>
<sequence length="295" mass="30388">MIKTEIAAARFADLESWSGSELIEGIIEGQFAAIAAVHAVRPLLSEAVEKATQRLEAGGRLIYLGAGTSGRIATQDAAELPPTFNWPYARAISLMAGGNGAFIEAVEGAEDSETAAPQALDHHGVGPNDVVIGLAASGRTPFTIAGLAHARKKGALTIGIHNNPGGQVGAVSEIDILLDTGAEILAGSTRMKAGTAQKAALNCISTGVMIALGYVYKGLMVEMRPTNEKLRIRAAEIVAAITGAKPEVAQTVLVQTDYSIKLAAIMIVQGLDLAAAESVLAQAGGNLRIAMDGRA</sequence>
<keyword evidence="2" id="KW-0119">Carbohydrate metabolism</keyword>
<evidence type="ECO:0000256" key="1">
    <source>
        <dbReference type="ARBA" id="ARBA00023239"/>
    </source>
</evidence>
<dbReference type="OrthoDB" id="9813395at2"/>
<evidence type="ECO:0000256" key="3">
    <source>
        <dbReference type="SAM" id="Phobius"/>
    </source>
</evidence>
<dbReference type="PANTHER" id="PTHR10088:SF4">
    <property type="entry name" value="GLUCOKINASE REGULATORY PROTEIN"/>
    <property type="match status" value="1"/>
</dbReference>
<dbReference type="GO" id="GO:0016835">
    <property type="term" value="F:carbon-oxygen lyase activity"/>
    <property type="evidence" value="ECO:0007669"/>
    <property type="project" value="InterPro"/>
</dbReference>
<dbReference type="Proteomes" id="UP000596977">
    <property type="component" value="Unassembled WGS sequence"/>
</dbReference>
<dbReference type="SUPFAM" id="SSF53697">
    <property type="entry name" value="SIS domain"/>
    <property type="match status" value="1"/>
</dbReference>